<evidence type="ECO:0000256" key="1">
    <source>
        <dbReference type="SAM" id="Phobius"/>
    </source>
</evidence>
<proteinExistence type="predicted"/>
<dbReference type="RefSeq" id="WP_091741044.1">
    <property type="nucleotide sequence ID" value="NZ_FNNQ01000011.1"/>
</dbReference>
<keyword evidence="1" id="KW-1133">Transmembrane helix</keyword>
<dbReference type="OrthoDB" id="2991037at2"/>
<protein>
    <submittedName>
        <fullName evidence="2">Uncharacterized protein</fullName>
    </submittedName>
</protein>
<keyword evidence="1" id="KW-0812">Transmembrane</keyword>
<name>A0A1H2ZN76_9BACL</name>
<dbReference type="EMBL" id="FNNQ01000011">
    <property type="protein sequence ID" value="SDX18982.1"/>
    <property type="molecule type" value="Genomic_DNA"/>
</dbReference>
<organism evidence="2 3">
    <name type="scientific">Marininema mesophilum</name>
    <dbReference type="NCBI Taxonomy" id="1048340"/>
    <lineage>
        <taxon>Bacteria</taxon>
        <taxon>Bacillati</taxon>
        <taxon>Bacillota</taxon>
        <taxon>Bacilli</taxon>
        <taxon>Bacillales</taxon>
        <taxon>Thermoactinomycetaceae</taxon>
        <taxon>Marininema</taxon>
    </lineage>
</organism>
<dbReference type="Proteomes" id="UP000198534">
    <property type="component" value="Unassembled WGS sequence"/>
</dbReference>
<gene>
    <name evidence="2" type="ORF">SAMN05444487_111143</name>
</gene>
<keyword evidence="3" id="KW-1185">Reference proteome</keyword>
<dbReference type="AlphaFoldDB" id="A0A1H2ZN76"/>
<sequence length="110" mass="12277">MDASLKKNGLSVILGTVVAINMMLAGLLIANQVVTLPALPVSSESAHPALQTEVQLEWVGSRIVGNWRIEQYRKMEVQLDEKGKIVKKRPTPEMTYMRYWNKPVNKGSQG</sequence>
<accession>A0A1H2ZN76</accession>
<evidence type="ECO:0000313" key="2">
    <source>
        <dbReference type="EMBL" id="SDX18982.1"/>
    </source>
</evidence>
<keyword evidence="1" id="KW-0472">Membrane</keyword>
<evidence type="ECO:0000313" key="3">
    <source>
        <dbReference type="Proteomes" id="UP000198534"/>
    </source>
</evidence>
<feature type="transmembrane region" description="Helical" evidence="1">
    <location>
        <begin position="12"/>
        <end position="30"/>
    </location>
</feature>
<reference evidence="2 3" key="1">
    <citation type="submission" date="2016-10" db="EMBL/GenBank/DDBJ databases">
        <authorList>
            <person name="de Groot N.N."/>
        </authorList>
    </citation>
    <scope>NUCLEOTIDE SEQUENCE [LARGE SCALE GENOMIC DNA]</scope>
    <source>
        <strain evidence="2 3">DSM 45610</strain>
    </source>
</reference>